<evidence type="ECO:0000259" key="8">
    <source>
        <dbReference type="PROSITE" id="PS51110"/>
    </source>
</evidence>
<keyword evidence="4 7" id="KW-0732">Signal</keyword>
<dbReference type="EMBL" id="HACG01029121">
    <property type="protein sequence ID" value="CEK75986.1"/>
    <property type="molecule type" value="Transcribed_RNA"/>
</dbReference>
<dbReference type="InterPro" id="IPR004911">
    <property type="entry name" value="Interferon-induced_GILT"/>
</dbReference>
<dbReference type="Pfam" id="PF02199">
    <property type="entry name" value="SapA"/>
    <property type="match status" value="1"/>
</dbReference>
<evidence type="ECO:0000256" key="6">
    <source>
        <dbReference type="ARBA" id="ARBA00023180"/>
    </source>
</evidence>
<dbReference type="PROSITE" id="PS51110">
    <property type="entry name" value="SAP_A"/>
    <property type="match status" value="1"/>
</dbReference>
<comment type="subcellular location">
    <subcellularLocation>
        <location evidence="1">Secreted</location>
    </subcellularLocation>
</comment>
<evidence type="ECO:0000256" key="5">
    <source>
        <dbReference type="ARBA" id="ARBA00023157"/>
    </source>
</evidence>
<dbReference type="InterPro" id="IPR003119">
    <property type="entry name" value="SAP_A"/>
</dbReference>
<name>A0A0B7A7L4_9EUPU</name>
<keyword evidence="6" id="KW-0325">Glycoprotein</keyword>
<keyword evidence="5" id="KW-1015">Disulfide bond</keyword>
<proteinExistence type="inferred from homology"/>
<dbReference type="GO" id="GO:0005576">
    <property type="term" value="C:extracellular region"/>
    <property type="evidence" value="ECO:0007669"/>
    <property type="project" value="UniProtKB-SubCell"/>
</dbReference>
<evidence type="ECO:0000256" key="3">
    <source>
        <dbReference type="ARBA" id="ARBA00022525"/>
    </source>
</evidence>
<gene>
    <name evidence="9" type="primary">ORF97899</name>
</gene>
<dbReference type="PANTHER" id="PTHR13234:SF8">
    <property type="entry name" value="GAMMA-INTERFERON-INDUCIBLE LYSOSOMAL THIOL REDUCTASE"/>
    <property type="match status" value="1"/>
</dbReference>
<comment type="similarity">
    <text evidence="2">Belongs to the GILT family.</text>
</comment>
<accession>A0A0B7A7L4</accession>
<evidence type="ECO:0000256" key="1">
    <source>
        <dbReference type="ARBA" id="ARBA00004613"/>
    </source>
</evidence>
<feature type="chain" id="PRO_5002112645" description="Saposin A-type domain-containing protein" evidence="7">
    <location>
        <begin position="27"/>
        <end position="247"/>
    </location>
</feature>
<organism evidence="9">
    <name type="scientific">Arion vulgaris</name>
    <dbReference type="NCBI Taxonomy" id="1028688"/>
    <lineage>
        <taxon>Eukaryota</taxon>
        <taxon>Metazoa</taxon>
        <taxon>Spiralia</taxon>
        <taxon>Lophotrochozoa</taxon>
        <taxon>Mollusca</taxon>
        <taxon>Gastropoda</taxon>
        <taxon>Heterobranchia</taxon>
        <taxon>Euthyneura</taxon>
        <taxon>Panpulmonata</taxon>
        <taxon>Eupulmonata</taxon>
        <taxon>Stylommatophora</taxon>
        <taxon>Helicina</taxon>
        <taxon>Arionoidea</taxon>
        <taxon>Arionidae</taxon>
        <taxon>Arion</taxon>
    </lineage>
</organism>
<evidence type="ECO:0000313" key="9">
    <source>
        <dbReference type="EMBL" id="CEK75986.1"/>
    </source>
</evidence>
<sequence length="247" mass="27467">MVTVMACKQIAIALCVVATLQIYVSASKCGIPSRFWCDSKQTASACGVIEQCSVNEWTLREDAEPVDFVLYYESLCPDCKGFITDMLFPTYEKLQSITNLTLIPYGNAEETKVGDVWQFQCQHGPQECIGNLIATCTIEIVKNITVYFPFLNCMEASNLQPNQSAAKCADQFHVPLKEIFNCVNSAHGNELEHQMALKTNALNPPHTYVPWVTLNGVHTEKIQNEAQNDLKKLLCDTYKGPKPAACS</sequence>
<feature type="domain" description="Saposin A-type" evidence="8">
    <location>
        <begin position="22"/>
        <end position="62"/>
    </location>
</feature>
<evidence type="ECO:0000256" key="4">
    <source>
        <dbReference type="ARBA" id="ARBA00022729"/>
    </source>
</evidence>
<dbReference type="Pfam" id="PF03227">
    <property type="entry name" value="GILT"/>
    <property type="match status" value="1"/>
</dbReference>
<reference evidence="9" key="1">
    <citation type="submission" date="2014-12" db="EMBL/GenBank/DDBJ databases">
        <title>Insight into the proteome of Arion vulgaris.</title>
        <authorList>
            <person name="Aradska J."/>
            <person name="Bulat T."/>
            <person name="Smidak R."/>
            <person name="Sarate P."/>
            <person name="Gangsoo J."/>
            <person name="Sialana F."/>
            <person name="Bilban M."/>
            <person name="Lubec G."/>
        </authorList>
    </citation>
    <scope>NUCLEOTIDE SEQUENCE</scope>
    <source>
        <tissue evidence="9">Skin</tissue>
    </source>
</reference>
<feature type="signal peptide" evidence="7">
    <location>
        <begin position="1"/>
        <end position="26"/>
    </location>
</feature>
<keyword evidence="3" id="KW-0964">Secreted</keyword>
<evidence type="ECO:0000256" key="2">
    <source>
        <dbReference type="ARBA" id="ARBA00005679"/>
    </source>
</evidence>
<dbReference type="AlphaFoldDB" id="A0A0B7A7L4"/>
<evidence type="ECO:0000256" key="7">
    <source>
        <dbReference type="SAM" id="SignalP"/>
    </source>
</evidence>
<dbReference type="PANTHER" id="PTHR13234">
    <property type="entry name" value="GAMMA-INTERFERON INDUCIBLE LYSOSOMAL THIOL REDUCTASE GILT"/>
    <property type="match status" value="1"/>
</dbReference>
<dbReference type="GO" id="GO:0016671">
    <property type="term" value="F:oxidoreductase activity, acting on a sulfur group of donors, disulfide as acceptor"/>
    <property type="evidence" value="ECO:0007669"/>
    <property type="project" value="InterPro"/>
</dbReference>
<protein>
    <recommendedName>
        <fullName evidence="8">Saposin A-type domain-containing protein</fullName>
    </recommendedName>
</protein>